<evidence type="ECO:0000313" key="11">
    <source>
        <dbReference type="EMBL" id="RRQ05090.1"/>
    </source>
</evidence>
<dbReference type="GO" id="GO:0005829">
    <property type="term" value="C:cytosol"/>
    <property type="evidence" value="ECO:0007669"/>
    <property type="project" value="TreeGrafter"/>
</dbReference>
<evidence type="ECO:0000256" key="4">
    <source>
        <dbReference type="ARBA" id="ARBA00022777"/>
    </source>
</evidence>
<organism evidence="11 12">
    <name type="scientific">Corynebacterium bovis</name>
    <dbReference type="NCBI Taxonomy" id="36808"/>
    <lineage>
        <taxon>Bacteria</taxon>
        <taxon>Bacillati</taxon>
        <taxon>Actinomycetota</taxon>
        <taxon>Actinomycetes</taxon>
        <taxon>Mycobacteriales</taxon>
        <taxon>Corynebacteriaceae</taxon>
        <taxon>Corynebacterium</taxon>
    </lineage>
</organism>
<dbReference type="PANTHER" id="PTHR10457">
    <property type="entry name" value="MEVALONATE KINASE/GALACTOKINASE"/>
    <property type="match status" value="1"/>
</dbReference>
<dbReference type="InterPro" id="IPR019539">
    <property type="entry name" value="GalKase_N"/>
</dbReference>
<dbReference type="InterPro" id="IPR019741">
    <property type="entry name" value="Galactokinase_CS"/>
</dbReference>
<comment type="caution">
    <text evidence="11">The sequence shown here is derived from an EMBL/GenBank/DDBJ whole genome shotgun (WGS) entry which is preliminary data.</text>
</comment>
<keyword evidence="3" id="KW-0547">Nucleotide-binding</keyword>
<keyword evidence="6" id="KW-0119">Carbohydrate metabolism</keyword>
<comment type="similarity">
    <text evidence="1">Belongs to the GHMP kinase family. GalK subfamily.</text>
</comment>
<evidence type="ECO:0000259" key="10">
    <source>
        <dbReference type="Pfam" id="PF10509"/>
    </source>
</evidence>
<dbReference type="InterPro" id="IPR006204">
    <property type="entry name" value="GHMP_kinase_N_dom"/>
</dbReference>
<dbReference type="InterPro" id="IPR013750">
    <property type="entry name" value="GHMP_kinase_C_dom"/>
</dbReference>
<dbReference type="InterPro" id="IPR006206">
    <property type="entry name" value="Mevalonate/galactokinase"/>
</dbReference>
<dbReference type="Pfam" id="PF08544">
    <property type="entry name" value="GHMP_kinases_C"/>
    <property type="match status" value="1"/>
</dbReference>
<keyword evidence="12" id="KW-1185">Reference proteome</keyword>
<dbReference type="Gene3D" id="3.30.70.890">
    <property type="entry name" value="GHMP kinase, C-terminal domain"/>
    <property type="match status" value="1"/>
</dbReference>
<keyword evidence="5" id="KW-0067">ATP-binding</keyword>
<accession>A0A3R8QRQ0</accession>
<dbReference type="Pfam" id="PF10509">
    <property type="entry name" value="GalKase_gal_bdg"/>
    <property type="match status" value="1"/>
</dbReference>
<dbReference type="EC" id="2.7.1.6" evidence="7"/>
<dbReference type="Gene3D" id="3.30.230.10">
    <property type="match status" value="1"/>
</dbReference>
<dbReference type="PROSITE" id="PS00627">
    <property type="entry name" value="GHMP_KINASES_ATP"/>
    <property type="match status" value="1"/>
</dbReference>
<dbReference type="GO" id="GO:0006012">
    <property type="term" value="P:galactose metabolic process"/>
    <property type="evidence" value="ECO:0007669"/>
    <property type="project" value="UniProtKB-UniRule"/>
</dbReference>
<dbReference type="EMBL" id="PQNQ01000005">
    <property type="protein sequence ID" value="RRQ05090.1"/>
    <property type="molecule type" value="Genomic_DNA"/>
</dbReference>
<feature type="domain" description="GHMP kinase N-terminal" evidence="8">
    <location>
        <begin position="115"/>
        <end position="196"/>
    </location>
</feature>
<dbReference type="InterPro" id="IPR014721">
    <property type="entry name" value="Ribsml_uS5_D2-typ_fold_subgr"/>
</dbReference>
<evidence type="ECO:0000256" key="6">
    <source>
        <dbReference type="ARBA" id="ARBA00023144"/>
    </source>
</evidence>
<keyword evidence="2" id="KW-0808">Transferase</keyword>
<dbReference type="Proteomes" id="UP000278422">
    <property type="component" value="Unassembled WGS sequence"/>
</dbReference>
<dbReference type="GO" id="GO:0005524">
    <property type="term" value="F:ATP binding"/>
    <property type="evidence" value="ECO:0007669"/>
    <property type="project" value="UniProtKB-UniRule"/>
</dbReference>
<dbReference type="InterPro" id="IPR036554">
    <property type="entry name" value="GHMP_kinase_C_sf"/>
</dbReference>
<evidence type="ECO:0000259" key="8">
    <source>
        <dbReference type="Pfam" id="PF00288"/>
    </source>
</evidence>
<dbReference type="PIRSF" id="PIRSF000530">
    <property type="entry name" value="Galactokinase"/>
    <property type="match status" value="1"/>
</dbReference>
<dbReference type="AlphaFoldDB" id="A0A3R8QRQ0"/>
<dbReference type="InterPro" id="IPR000705">
    <property type="entry name" value="Galactokinase"/>
</dbReference>
<dbReference type="PRINTS" id="PR00959">
    <property type="entry name" value="MEVGALKINASE"/>
</dbReference>
<keyword evidence="6" id="KW-0299">Galactose metabolism</keyword>
<sequence length="426" mass="43787">MWVTARSREDLAAAAGELFHDSYGAEPAGVWAAPGRVNLIGDHVDYAGGVSVPFALPHCTAAAVAPRDDGLLRVVTGRPDGSVSRFSTPLADVGPGRPSSWGGYVAGPVWAAVRDGVVPACPGLDIAVVSDVPVGSGLSSSAAIECSVALAAYWLAVGHRPGPEETARLVEACIRAENEVVGASTGGLDQRSSLYGREGHALAIDFRDDRLDTVPCDVGARGYAFLVADTNAPHALNDGQYASRRGVIDAVTAFAGVPTLRDLGEPGAAAGDGRDMDRAEAVTRAWAAGAGAAEFIDGTDAERADTAWLRVRHVLEETDRTIAAADALADGDLDTFGRLMVASHGSLRDLYAVSTPELDCAQEAAMAAVALGARMTGGGFGGSIIALVRDDAVEQTAEAVAEAARRAGHPEPTFLRVTPSAGADRV</sequence>
<dbReference type="SUPFAM" id="SSF54211">
    <property type="entry name" value="Ribosomal protein S5 domain 2-like"/>
    <property type="match status" value="1"/>
</dbReference>
<evidence type="ECO:0000256" key="5">
    <source>
        <dbReference type="ARBA" id="ARBA00022840"/>
    </source>
</evidence>
<dbReference type="InterPro" id="IPR006203">
    <property type="entry name" value="GHMP_knse_ATP-bd_CS"/>
</dbReference>
<evidence type="ECO:0000256" key="3">
    <source>
        <dbReference type="ARBA" id="ARBA00022741"/>
    </source>
</evidence>
<name>A0A3R8QRQ0_9CORY</name>
<dbReference type="PANTHER" id="PTHR10457:SF7">
    <property type="entry name" value="GALACTOKINASE-RELATED"/>
    <property type="match status" value="1"/>
</dbReference>
<evidence type="ECO:0000256" key="7">
    <source>
        <dbReference type="NCBIfam" id="TIGR00131"/>
    </source>
</evidence>
<protein>
    <recommendedName>
        <fullName evidence="7">Galactokinase</fullName>
        <ecNumber evidence="7">2.7.1.6</ecNumber>
    </recommendedName>
</protein>
<reference evidence="11 12" key="1">
    <citation type="submission" date="2018-01" db="EMBL/GenBank/DDBJ databases">
        <title>Twenty Corynebacterium bovis Genomes.</title>
        <authorList>
            <person name="Gulvik C.A."/>
        </authorList>
    </citation>
    <scope>NUCLEOTIDE SEQUENCE [LARGE SCALE GENOMIC DNA]</scope>
    <source>
        <strain evidence="11 12">16-2004</strain>
    </source>
</reference>
<dbReference type="InterPro" id="IPR020568">
    <property type="entry name" value="Ribosomal_Su5_D2-typ_SF"/>
</dbReference>
<evidence type="ECO:0000259" key="9">
    <source>
        <dbReference type="Pfam" id="PF08544"/>
    </source>
</evidence>
<evidence type="ECO:0000256" key="1">
    <source>
        <dbReference type="ARBA" id="ARBA00006566"/>
    </source>
</evidence>
<dbReference type="Pfam" id="PF00288">
    <property type="entry name" value="GHMP_kinases_N"/>
    <property type="match status" value="1"/>
</dbReference>
<dbReference type="SUPFAM" id="SSF55060">
    <property type="entry name" value="GHMP Kinase, C-terminal domain"/>
    <property type="match status" value="1"/>
</dbReference>
<proteinExistence type="inferred from homology"/>
<evidence type="ECO:0000313" key="12">
    <source>
        <dbReference type="Proteomes" id="UP000278422"/>
    </source>
</evidence>
<gene>
    <name evidence="11" type="primary">galK</name>
    <name evidence="11" type="ORF">CXF42_03205</name>
</gene>
<dbReference type="PROSITE" id="PS00106">
    <property type="entry name" value="GALACTOKINASE"/>
    <property type="match status" value="1"/>
</dbReference>
<dbReference type="NCBIfam" id="TIGR00131">
    <property type="entry name" value="gal_kin"/>
    <property type="match status" value="1"/>
</dbReference>
<evidence type="ECO:0000256" key="2">
    <source>
        <dbReference type="ARBA" id="ARBA00022679"/>
    </source>
</evidence>
<dbReference type="RefSeq" id="WP_125174575.1">
    <property type="nucleotide sequence ID" value="NZ_JBHYBM010000364.1"/>
</dbReference>
<feature type="domain" description="Galactokinase N-terminal" evidence="10">
    <location>
        <begin position="17"/>
        <end position="66"/>
    </location>
</feature>
<dbReference type="PRINTS" id="PR00473">
    <property type="entry name" value="GALCTOKINASE"/>
</dbReference>
<dbReference type="GO" id="GO:0004335">
    <property type="term" value="F:galactokinase activity"/>
    <property type="evidence" value="ECO:0007669"/>
    <property type="project" value="UniProtKB-UniRule"/>
</dbReference>
<feature type="domain" description="GHMP kinase C-terminal" evidence="9">
    <location>
        <begin position="325"/>
        <end position="403"/>
    </location>
</feature>
<keyword evidence="4 11" id="KW-0418">Kinase</keyword>